<dbReference type="GO" id="GO:0042597">
    <property type="term" value="C:periplasmic space"/>
    <property type="evidence" value="ECO:0007669"/>
    <property type="project" value="UniProtKB-SubCell"/>
</dbReference>
<evidence type="ECO:0000256" key="1">
    <source>
        <dbReference type="ARBA" id="ARBA00004418"/>
    </source>
</evidence>
<evidence type="ECO:0000256" key="2">
    <source>
        <dbReference type="ARBA" id="ARBA00022729"/>
    </source>
</evidence>
<dbReference type="SUPFAM" id="SSF48230">
    <property type="entry name" value="Chondroitin AC/alginate lyase"/>
    <property type="match status" value="1"/>
</dbReference>
<dbReference type="EMBL" id="CACVAR010000270">
    <property type="protein sequence ID" value="CAA6816924.1"/>
    <property type="molecule type" value="Genomic_DNA"/>
</dbReference>
<evidence type="ECO:0000256" key="4">
    <source>
        <dbReference type="ARBA" id="ARBA00023239"/>
    </source>
</evidence>
<evidence type="ECO:0000256" key="3">
    <source>
        <dbReference type="ARBA" id="ARBA00022764"/>
    </source>
</evidence>
<proteinExistence type="predicted"/>
<sequence>MLSNYLRLYNTVKFLKFEQIAYRLYYFSRNRIRTALGENYKFSKSAKVQTLKLQKSIHIRDVYLGKKKFEFLNLNKKFDSAIDWNFDKHGKLWTYNLTYFDYLSQSRDKDELLELIYSFIESIPNMKDGLEPFPISLRGMNWIKFLSYNHIRNQKIDDSLYAQYHILLDNLEYHLLGNHLLENAFSLLFGAYYFEDETFYLKSKKILNKELNIQILRDGAHFELTPMYHQIMLFRLLDCINLLKNNRWQNDDLLDFLIEKSELMLGWLEHISYENGDIPLLNDSTNGIAPHSLDLYAYAKRLNLTSRKILLSESGYRKIKKNSYEMILDVGEIGAKFIPGHAHADTLNFELRVKGRPFIVDVGLSTYETSQRRVLERSTKSHNTVECLGMNQSDVWGGFRVANRASIVKLDEKENYISAIHNGYKKLGCLHTRTWKFYNNRIIIEDNLSRRIKSISRLHFHPSVTKEDIYKYLLFDVENSSIKQYHYSPEFNTHLDAFVLEIEFEKEVNIEILI</sequence>
<dbReference type="PANTHER" id="PTHR39210:SF1">
    <property type="entry name" value="HEPARIN-SULFATE LYASE"/>
    <property type="match status" value="1"/>
</dbReference>
<accession>A0A6S6TC51</accession>
<dbReference type="InterPro" id="IPR008929">
    <property type="entry name" value="Chondroitin_lyas"/>
</dbReference>
<comment type="subcellular location">
    <subcellularLocation>
        <location evidence="1">Periplasm</location>
    </subcellularLocation>
</comment>
<keyword evidence="4" id="KW-0456">Lyase</keyword>
<protein>
    <submittedName>
        <fullName evidence="7">Heparinase II/III-like</fullName>
    </submittedName>
</protein>
<feature type="domain" description="Heparin-sulfate lyase N-terminal" evidence="6">
    <location>
        <begin position="170"/>
        <end position="286"/>
    </location>
</feature>
<dbReference type="AlphaFoldDB" id="A0A6S6TC51"/>
<feature type="domain" description="Heparinase II/III-like C-terminal" evidence="5">
    <location>
        <begin position="310"/>
        <end position="466"/>
    </location>
</feature>
<dbReference type="InterPro" id="IPR012480">
    <property type="entry name" value="Hepar_II_III_C"/>
</dbReference>
<keyword evidence="3" id="KW-0574">Periplasm</keyword>
<dbReference type="GO" id="GO:0016829">
    <property type="term" value="F:lyase activity"/>
    <property type="evidence" value="ECO:0007669"/>
    <property type="project" value="UniProtKB-KW"/>
</dbReference>
<evidence type="ECO:0000259" key="5">
    <source>
        <dbReference type="Pfam" id="PF07940"/>
    </source>
</evidence>
<dbReference type="Pfam" id="PF07940">
    <property type="entry name" value="Hepar_II_III_C"/>
    <property type="match status" value="1"/>
</dbReference>
<gene>
    <name evidence="7" type="ORF">HELGO_WM48308</name>
</gene>
<evidence type="ECO:0000259" key="6">
    <source>
        <dbReference type="Pfam" id="PF16889"/>
    </source>
</evidence>
<dbReference type="Gene3D" id="1.50.10.100">
    <property type="entry name" value="Chondroitin AC/alginate lyase"/>
    <property type="match status" value="1"/>
</dbReference>
<dbReference type="InterPro" id="IPR031680">
    <property type="entry name" value="Hepar_II_III_N"/>
</dbReference>
<dbReference type="PANTHER" id="PTHR39210">
    <property type="entry name" value="HEPARIN-SULFATE LYASE"/>
    <property type="match status" value="1"/>
</dbReference>
<organism evidence="7">
    <name type="scientific">uncultured Sulfurovum sp</name>
    <dbReference type="NCBI Taxonomy" id="269237"/>
    <lineage>
        <taxon>Bacteria</taxon>
        <taxon>Pseudomonadati</taxon>
        <taxon>Campylobacterota</taxon>
        <taxon>Epsilonproteobacteria</taxon>
        <taxon>Campylobacterales</taxon>
        <taxon>Sulfurovaceae</taxon>
        <taxon>Sulfurovum</taxon>
        <taxon>environmental samples</taxon>
    </lineage>
</organism>
<reference evidence="7" key="1">
    <citation type="submission" date="2020-01" db="EMBL/GenBank/DDBJ databases">
        <authorList>
            <person name="Meier V. D."/>
            <person name="Meier V D."/>
        </authorList>
    </citation>
    <scope>NUCLEOTIDE SEQUENCE</scope>
    <source>
        <strain evidence="7">HLG_WM_MAG_03</strain>
    </source>
</reference>
<dbReference type="Pfam" id="PF16889">
    <property type="entry name" value="Hepar_II_III_N"/>
    <property type="match status" value="1"/>
</dbReference>
<name>A0A6S6TC51_9BACT</name>
<keyword evidence="2" id="KW-0732">Signal</keyword>
<dbReference type="Gene3D" id="2.70.98.70">
    <property type="match status" value="1"/>
</dbReference>
<evidence type="ECO:0000313" key="7">
    <source>
        <dbReference type="EMBL" id="CAA6816924.1"/>
    </source>
</evidence>